<dbReference type="InterPro" id="IPR020841">
    <property type="entry name" value="PKS_Beta-ketoAc_synthase_dom"/>
</dbReference>
<proteinExistence type="predicted"/>
<dbReference type="Pfam" id="PF00109">
    <property type="entry name" value="ketoacyl-synt"/>
    <property type="match status" value="1"/>
</dbReference>
<dbReference type="SMART" id="SM00825">
    <property type="entry name" value="PKS_KS"/>
    <property type="match status" value="1"/>
</dbReference>
<dbReference type="Pfam" id="PF02801">
    <property type="entry name" value="Ketoacyl-synt_C"/>
    <property type="match status" value="1"/>
</dbReference>
<dbReference type="EMBL" id="CAJVCH010127541">
    <property type="protein sequence ID" value="CAG7725848.1"/>
    <property type="molecule type" value="Genomic_DNA"/>
</dbReference>
<dbReference type="InterPro" id="IPR014043">
    <property type="entry name" value="Acyl_transferase_dom"/>
</dbReference>
<evidence type="ECO:0000313" key="15">
    <source>
        <dbReference type="EMBL" id="CAG7725848.1"/>
    </source>
</evidence>
<dbReference type="Pfam" id="PF16197">
    <property type="entry name" value="KAsynt_C_assoc"/>
    <property type="match status" value="1"/>
</dbReference>
<keyword evidence="16" id="KW-1185">Reference proteome</keyword>
<keyword evidence="5" id="KW-0378">Hydrolase</keyword>
<evidence type="ECO:0000256" key="5">
    <source>
        <dbReference type="ARBA" id="ARBA00022801"/>
    </source>
</evidence>
<dbReference type="InterPro" id="IPR032821">
    <property type="entry name" value="PKS_assoc"/>
</dbReference>
<dbReference type="Proteomes" id="UP000708208">
    <property type="component" value="Unassembled WGS sequence"/>
</dbReference>
<evidence type="ECO:0000256" key="9">
    <source>
        <dbReference type="ARBA" id="ARBA00023027"/>
    </source>
</evidence>
<evidence type="ECO:0000256" key="8">
    <source>
        <dbReference type="ARBA" id="ARBA00023002"/>
    </source>
</evidence>
<sequence>MDIRPRVILQLVHEAVVDAGVNPTVFRGTNTGVFLGASGDGILSLSGRISSAFGLKGPSQTVENGSQDSSVALFNALQALRSGSIEAAIVAGVQINPTPCPQVQLSPDGKCKPFDANANGIVPAEAAVVIYITSKDSAKRNYATLVNAGSNLSDSKTPTEQFLIKLYADSKISPGDVAYVEANGTGIKSDDQEEAHALATALSAGREGSLIIGSVKANVGHAGPAAGVVGLAKVLMFHRSSQVPQNVNFESPNPHIPGLADGRLSLTPKKGPFDGKYAAVNSIAKDGTNVHVILKLAPKEVVLMALPPVPVFVPISGRTSAGVEYQMRQTLNRIRNKHFVGMLHEAYKINIPQHPFRGYVLSSRTESKQNIGNRLSGFISPLWFIFTGLGNQWVGMTKDMVKFKTFNDSIQKSAKILKEKEGYDLLQVLESTDPAYLDDFKNSIAAITSVQIALMDLFNVIGIQPD</sequence>
<keyword evidence="11" id="KW-0275">Fatty acid biosynthesis</keyword>
<dbReference type="GO" id="GO:0006633">
    <property type="term" value="P:fatty acid biosynthetic process"/>
    <property type="evidence" value="ECO:0007669"/>
    <property type="project" value="UniProtKB-KW"/>
</dbReference>
<evidence type="ECO:0000256" key="1">
    <source>
        <dbReference type="ARBA" id="ARBA00012873"/>
    </source>
</evidence>
<dbReference type="PROSITE" id="PS52004">
    <property type="entry name" value="KS3_2"/>
    <property type="match status" value="1"/>
</dbReference>
<keyword evidence="12" id="KW-0511">Multifunctional enzyme</keyword>
<dbReference type="GO" id="GO:0016787">
    <property type="term" value="F:hydrolase activity"/>
    <property type="evidence" value="ECO:0007669"/>
    <property type="project" value="UniProtKB-KW"/>
</dbReference>
<evidence type="ECO:0000256" key="13">
    <source>
        <dbReference type="ARBA" id="ARBA00044883"/>
    </source>
</evidence>
<dbReference type="PANTHER" id="PTHR43775">
    <property type="entry name" value="FATTY ACID SYNTHASE"/>
    <property type="match status" value="1"/>
</dbReference>
<evidence type="ECO:0000256" key="10">
    <source>
        <dbReference type="ARBA" id="ARBA00023098"/>
    </source>
</evidence>
<feature type="domain" description="Ketosynthase family 3 (KS3)" evidence="14">
    <location>
        <begin position="1"/>
        <end position="296"/>
    </location>
</feature>
<dbReference type="CDD" id="cd00833">
    <property type="entry name" value="PKS"/>
    <property type="match status" value="1"/>
</dbReference>
<protein>
    <recommendedName>
        <fullName evidence="2">Fatty acid synthase</fullName>
        <ecNumber evidence="1">2.3.1.85</ecNumber>
    </recommendedName>
</protein>
<keyword evidence="8" id="KW-0560">Oxidoreductase</keyword>
<dbReference type="InterPro" id="IPR050091">
    <property type="entry name" value="PKS_NRPS_Biosynth_Enz"/>
</dbReference>
<dbReference type="Pfam" id="PF00698">
    <property type="entry name" value="Acyl_transf_1"/>
    <property type="match status" value="1"/>
</dbReference>
<dbReference type="GO" id="GO:0004312">
    <property type="term" value="F:fatty acid synthase activity"/>
    <property type="evidence" value="ECO:0007669"/>
    <property type="project" value="UniProtKB-EC"/>
</dbReference>
<comment type="catalytic activity">
    <reaction evidence="13">
        <text>acetyl-CoA + n malonyl-CoA + 2n NADPH + 2n H(+) = a long-chain fatty acid + (n+1) CoA + n CO2 + 2n NADP(+).</text>
        <dbReference type="EC" id="2.3.1.85"/>
    </reaction>
</comment>
<evidence type="ECO:0000313" key="16">
    <source>
        <dbReference type="Proteomes" id="UP000708208"/>
    </source>
</evidence>
<keyword evidence="4" id="KW-0444">Lipid biosynthesis</keyword>
<accession>A0A8J2JV76</accession>
<gene>
    <name evidence="15" type="ORF">AFUS01_LOCUS14789</name>
</gene>
<dbReference type="PANTHER" id="PTHR43775:SF7">
    <property type="entry name" value="FATTY ACID SYNTHASE"/>
    <property type="match status" value="1"/>
</dbReference>
<keyword evidence="9" id="KW-0520">NAD</keyword>
<keyword evidence="7" id="KW-0521">NADP</keyword>
<reference evidence="15" key="1">
    <citation type="submission" date="2021-06" db="EMBL/GenBank/DDBJ databases">
        <authorList>
            <person name="Hodson N. C."/>
            <person name="Mongue J. A."/>
            <person name="Jaron S. K."/>
        </authorList>
    </citation>
    <scope>NUCLEOTIDE SEQUENCE</scope>
</reference>
<dbReference type="OrthoDB" id="329835at2759"/>
<comment type="caution">
    <text evidence="15">The sequence shown here is derived from an EMBL/GenBank/DDBJ whole genome shotgun (WGS) entry which is preliminary data.</text>
</comment>
<feature type="non-terminal residue" evidence="15">
    <location>
        <position position="1"/>
    </location>
</feature>
<evidence type="ECO:0000256" key="6">
    <source>
        <dbReference type="ARBA" id="ARBA00022832"/>
    </source>
</evidence>
<evidence type="ECO:0000256" key="7">
    <source>
        <dbReference type="ARBA" id="ARBA00022857"/>
    </source>
</evidence>
<keyword evidence="10" id="KW-0443">Lipid metabolism</keyword>
<evidence type="ECO:0000256" key="12">
    <source>
        <dbReference type="ARBA" id="ARBA00023268"/>
    </source>
</evidence>
<keyword evidence="6" id="KW-0276">Fatty acid metabolism</keyword>
<name>A0A8J2JV76_9HEXA</name>
<evidence type="ECO:0000256" key="4">
    <source>
        <dbReference type="ARBA" id="ARBA00022516"/>
    </source>
</evidence>
<dbReference type="InterPro" id="IPR014031">
    <property type="entry name" value="Ketoacyl_synth_C"/>
</dbReference>
<dbReference type="GO" id="GO:0016491">
    <property type="term" value="F:oxidoreductase activity"/>
    <property type="evidence" value="ECO:0007669"/>
    <property type="project" value="UniProtKB-KW"/>
</dbReference>
<dbReference type="AlphaFoldDB" id="A0A8J2JV76"/>
<organism evidence="15 16">
    <name type="scientific">Allacma fusca</name>
    <dbReference type="NCBI Taxonomy" id="39272"/>
    <lineage>
        <taxon>Eukaryota</taxon>
        <taxon>Metazoa</taxon>
        <taxon>Ecdysozoa</taxon>
        <taxon>Arthropoda</taxon>
        <taxon>Hexapoda</taxon>
        <taxon>Collembola</taxon>
        <taxon>Symphypleona</taxon>
        <taxon>Sminthuridae</taxon>
        <taxon>Allacma</taxon>
    </lineage>
</organism>
<evidence type="ECO:0000256" key="2">
    <source>
        <dbReference type="ARBA" id="ARBA00018769"/>
    </source>
</evidence>
<dbReference type="InterPro" id="IPR014030">
    <property type="entry name" value="Ketoacyl_synth_N"/>
</dbReference>
<evidence type="ECO:0000259" key="14">
    <source>
        <dbReference type="PROSITE" id="PS52004"/>
    </source>
</evidence>
<keyword evidence="3" id="KW-0596">Phosphopantetheine</keyword>
<dbReference type="EC" id="2.3.1.85" evidence="1"/>
<evidence type="ECO:0000256" key="11">
    <source>
        <dbReference type="ARBA" id="ARBA00023160"/>
    </source>
</evidence>
<evidence type="ECO:0000256" key="3">
    <source>
        <dbReference type="ARBA" id="ARBA00022450"/>
    </source>
</evidence>